<comment type="caution">
    <text evidence="2">The sequence shown here is derived from an EMBL/GenBank/DDBJ whole genome shotgun (WGS) entry which is preliminary data.</text>
</comment>
<keyword evidence="1" id="KW-0472">Membrane</keyword>
<dbReference type="Proteomes" id="UP000284562">
    <property type="component" value="Unassembled WGS sequence"/>
</dbReference>
<dbReference type="AlphaFoldDB" id="A0AA92V8R3"/>
<keyword evidence="1" id="KW-0812">Transmembrane</keyword>
<evidence type="ECO:0000256" key="1">
    <source>
        <dbReference type="SAM" id="Phobius"/>
    </source>
</evidence>
<evidence type="ECO:0000313" key="2">
    <source>
        <dbReference type="EMBL" id="RHK49418.1"/>
    </source>
</evidence>
<keyword evidence="1" id="KW-1133">Transmembrane helix</keyword>
<dbReference type="EMBL" id="QRNN01000010">
    <property type="protein sequence ID" value="RHK49418.1"/>
    <property type="molecule type" value="Genomic_DNA"/>
</dbReference>
<organism evidence="2 3">
    <name type="scientific">Segatella copri</name>
    <dbReference type="NCBI Taxonomy" id="165179"/>
    <lineage>
        <taxon>Bacteria</taxon>
        <taxon>Pseudomonadati</taxon>
        <taxon>Bacteroidota</taxon>
        <taxon>Bacteroidia</taxon>
        <taxon>Bacteroidales</taxon>
        <taxon>Prevotellaceae</taxon>
        <taxon>Segatella</taxon>
    </lineage>
</organism>
<sequence length="68" mass="8034">MIFGKYFYYFSDNMVLFSTLFPLFIFSKFTHKSDSVENTEIHANAIAGRLLEVVKRYHNFFIVISNTL</sequence>
<name>A0AA92V8R3_9BACT</name>
<proteinExistence type="predicted"/>
<evidence type="ECO:0000313" key="3">
    <source>
        <dbReference type="Proteomes" id="UP000284562"/>
    </source>
</evidence>
<feature type="transmembrane region" description="Helical" evidence="1">
    <location>
        <begin position="6"/>
        <end position="26"/>
    </location>
</feature>
<reference evidence="2 3" key="1">
    <citation type="submission" date="2018-08" db="EMBL/GenBank/DDBJ databases">
        <title>A genome reference for cultivated species of the human gut microbiota.</title>
        <authorList>
            <person name="Zou Y."/>
            <person name="Xue W."/>
            <person name="Luo G."/>
        </authorList>
    </citation>
    <scope>NUCLEOTIDE SEQUENCE [LARGE SCALE GENOMIC DNA]</scope>
    <source>
        <strain evidence="2 3">AF43-2</strain>
    </source>
</reference>
<accession>A0AA92V8R3</accession>
<gene>
    <name evidence="2" type="ORF">DW064_04215</name>
</gene>
<protein>
    <submittedName>
        <fullName evidence="2">Uncharacterized protein</fullName>
    </submittedName>
</protein>